<dbReference type="OrthoDB" id="9815894at2"/>
<dbReference type="InterPro" id="IPR051135">
    <property type="entry name" value="Gal/GlcNAc/GalNAc_ST"/>
</dbReference>
<dbReference type="AlphaFoldDB" id="A0A1G5PQN7"/>
<name>A0A1G5PQN7_9GAMM</name>
<dbReference type="Gene3D" id="3.40.50.300">
    <property type="entry name" value="P-loop containing nucleotide triphosphate hydrolases"/>
    <property type="match status" value="1"/>
</dbReference>
<accession>A0A1G5PQN7</accession>
<dbReference type="InterPro" id="IPR027417">
    <property type="entry name" value="P-loop_NTPase"/>
</dbReference>
<dbReference type="GO" id="GO:0006044">
    <property type="term" value="P:N-acetylglucosamine metabolic process"/>
    <property type="evidence" value="ECO:0007669"/>
    <property type="project" value="TreeGrafter"/>
</dbReference>
<evidence type="ECO:0000313" key="2">
    <source>
        <dbReference type="Proteomes" id="UP000199648"/>
    </source>
</evidence>
<dbReference type="SUPFAM" id="SSF52540">
    <property type="entry name" value="P-loop containing nucleoside triphosphate hydrolases"/>
    <property type="match status" value="1"/>
</dbReference>
<keyword evidence="2" id="KW-1185">Reference proteome</keyword>
<dbReference type="Pfam" id="PF13469">
    <property type="entry name" value="Sulfotransfer_3"/>
    <property type="match status" value="1"/>
</dbReference>
<gene>
    <name evidence="1" type="ORF">SAMN03097708_00634</name>
</gene>
<reference evidence="1 2" key="1">
    <citation type="submission" date="2016-10" db="EMBL/GenBank/DDBJ databases">
        <authorList>
            <person name="de Groot N.N."/>
        </authorList>
    </citation>
    <scope>NUCLEOTIDE SEQUENCE [LARGE SCALE GENOMIC DNA]</scope>
    <source>
        <strain evidence="1 2">HLD2</strain>
    </source>
</reference>
<evidence type="ECO:0000313" key="1">
    <source>
        <dbReference type="EMBL" id="SCZ51965.1"/>
    </source>
</evidence>
<dbReference type="GO" id="GO:0001517">
    <property type="term" value="F:N-acetylglucosamine 6-O-sulfotransferase activity"/>
    <property type="evidence" value="ECO:0007669"/>
    <property type="project" value="TreeGrafter"/>
</dbReference>
<dbReference type="STRING" id="415747.SAMN03097708_00634"/>
<organism evidence="1 2">
    <name type="scientific">Thiohalomonas denitrificans</name>
    <dbReference type="NCBI Taxonomy" id="415747"/>
    <lineage>
        <taxon>Bacteria</taxon>
        <taxon>Pseudomonadati</taxon>
        <taxon>Pseudomonadota</taxon>
        <taxon>Gammaproteobacteria</taxon>
        <taxon>Thiohalomonadales</taxon>
        <taxon>Thiohalomonadaceae</taxon>
        <taxon>Thiohalomonas</taxon>
    </lineage>
</organism>
<dbReference type="Proteomes" id="UP000199648">
    <property type="component" value="Unassembled WGS sequence"/>
</dbReference>
<keyword evidence="1" id="KW-0808">Transferase</keyword>
<dbReference type="PANTHER" id="PTHR10704">
    <property type="entry name" value="CARBOHYDRATE SULFOTRANSFERASE"/>
    <property type="match status" value="1"/>
</dbReference>
<dbReference type="EMBL" id="FMWD01000002">
    <property type="protein sequence ID" value="SCZ51965.1"/>
    <property type="molecule type" value="Genomic_DNA"/>
</dbReference>
<protein>
    <submittedName>
        <fullName evidence="1">Sulfotransferase domain-containing protein</fullName>
    </submittedName>
</protein>
<dbReference type="RefSeq" id="WP_092992546.1">
    <property type="nucleotide sequence ID" value="NZ_FMWD01000002.1"/>
</dbReference>
<proteinExistence type="predicted"/>
<sequence length="276" mass="32419">MKREREQIDSTPSVPAHHPLTFVLSFSHSGSTLLGRMLNMHSRILCVGELMRIKEALKKDLRCSCGDRIKECEFWRQHLPTIKQKYGLNYRKFTPKFYGSLRTASQNEAIVDLSKTKVFRTMTGYFSHSNWKSESAGFIVLLRDPRGVGASLLRTNNKGLDRFLFRYKKWMKRYQELTRGRKSNVLALRYEDLCMYPERELKRVCQFIGTAFEPQMLLQANETHHFIHSSTSNYMKNINELKIDERWRSELSADQVRRINAVIEDIDLLKDAYPLD</sequence>
<dbReference type="GO" id="GO:0006790">
    <property type="term" value="P:sulfur compound metabolic process"/>
    <property type="evidence" value="ECO:0007669"/>
    <property type="project" value="TreeGrafter"/>
</dbReference>
<dbReference type="PANTHER" id="PTHR10704:SF44">
    <property type="entry name" value="LD35051P-RELATED"/>
    <property type="match status" value="1"/>
</dbReference>